<dbReference type="EMBL" id="BAABYW010000001">
    <property type="protein sequence ID" value="GAA6408511.1"/>
    <property type="molecule type" value="Genomic_DNA"/>
</dbReference>
<comment type="caution">
    <text evidence="3">The sequence shown here is derived from an EMBL/GenBank/DDBJ whole genome shotgun (WGS) entry which is preliminary data.</text>
</comment>
<sequence>MRLDYPLNNIYTYDTVGEFLQEAEARFGDRPAVSVYDGEGKEHCHTYRMLVRDAKALALVLLDMGMAGKHLAIVGENSYEWLLIFLACSAIGAAAIPVDVEQQDEKIWQCIRFGDSCMAAVSREYEFLFQNTRCCPVLYLWDNHDARSLPALLSDGYRALKDREKELDLVMDQVQKEQTAAIIYTSGTISAPKPVMLSHGNIMYNACHAQALVETGTKAYTCLPLYHAYSLVCGALNVLTQGQHLGLNGRVKNWMRDLRLFSPEMILLVPMMMESLIRSIRLEQTRDGMREEAKKALKRYESRKRYHLSCSPFTHRAMTRVLGDSLFLIICGGAQLNERLAREFRCYGINVLQGYGVTECGPLICVNRNRRYRENSVGILLPGTRVKIQDGEILVKGPSVFKGYYKAQEETEKAFSEGWFCTGDLGYRDRKGFLYLTGRKKNLVVFSSGKKVVPEELEELIAQIPLVREVMVYGASNGQTADDVKLSAVIYADPQKTKGMTSYEVLERIQEEIYELNKKLPFHKRIQLIRMTEAEFKKTSIQKIRRGRF</sequence>
<dbReference type="Gene3D" id="3.30.300.30">
    <property type="match status" value="1"/>
</dbReference>
<gene>
    <name evidence="3" type="ORF">K040078D81_26280</name>
</gene>
<feature type="domain" description="AMP-dependent synthetase/ligase" evidence="2">
    <location>
        <begin position="21"/>
        <end position="405"/>
    </location>
</feature>
<dbReference type="Pfam" id="PF23562">
    <property type="entry name" value="AMP-binding_C_3"/>
    <property type="match status" value="1"/>
</dbReference>
<evidence type="ECO:0000259" key="2">
    <source>
        <dbReference type="Pfam" id="PF00501"/>
    </source>
</evidence>
<dbReference type="PANTHER" id="PTHR43272">
    <property type="entry name" value="LONG-CHAIN-FATTY-ACID--COA LIGASE"/>
    <property type="match status" value="1"/>
</dbReference>
<dbReference type="Gene3D" id="3.40.50.12780">
    <property type="entry name" value="N-terminal domain of ligase-like"/>
    <property type="match status" value="1"/>
</dbReference>
<evidence type="ECO:0000313" key="3">
    <source>
        <dbReference type="EMBL" id="GAA6408511.1"/>
    </source>
</evidence>
<protein>
    <submittedName>
        <fullName evidence="3">Long-chain fatty acid--CoA ligase</fullName>
    </submittedName>
</protein>
<dbReference type="Pfam" id="PF00501">
    <property type="entry name" value="AMP-binding"/>
    <property type="match status" value="1"/>
</dbReference>
<dbReference type="InterPro" id="IPR020845">
    <property type="entry name" value="AMP-binding_CS"/>
</dbReference>
<comment type="catalytic activity">
    <reaction evidence="1">
        <text>a long-chain fatty acid + ATP + CoA = a long-chain fatty acyl-CoA + AMP + diphosphate</text>
        <dbReference type="Rhea" id="RHEA:15421"/>
        <dbReference type="ChEBI" id="CHEBI:30616"/>
        <dbReference type="ChEBI" id="CHEBI:33019"/>
        <dbReference type="ChEBI" id="CHEBI:57287"/>
        <dbReference type="ChEBI" id="CHEBI:57560"/>
        <dbReference type="ChEBI" id="CHEBI:83139"/>
        <dbReference type="ChEBI" id="CHEBI:456215"/>
        <dbReference type="EC" id="6.2.1.3"/>
    </reaction>
    <physiologicalReaction direction="left-to-right" evidence="1">
        <dbReference type="Rhea" id="RHEA:15422"/>
    </physiologicalReaction>
</comment>
<name>A0ABQ0BAL8_9FIRM</name>
<dbReference type="RefSeq" id="WP_390405774.1">
    <property type="nucleotide sequence ID" value="NZ_BAABYW010000001.1"/>
</dbReference>
<evidence type="ECO:0000313" key="4">
    <source>
        <dbReference type="Proteomes" id="UP001600943"/>
    </source>
</evidence>
<dbReference type="SUPFAM" id="SSF56801">
    <property type="entry name" value="Acetyl-CoA synthetase-like"/>
    <property type="match status" value="1"/>
</dbReference>
<proteinExistence type="predicted"/>
<reference evidence="3 4" key="1">
    <citation type="submission" date="2024-04" db="EMBL/GenBank/DDBJ databases">
        <title>Defined microbial consortia suppress multidrug-resistant proinflammatory Enterobacteriaceae via ecological control.</title>
        <authorList>
            <person name="Furuichi M."/>
            <person name="Kawaguchi T."/>
            <person name="Pust M."/>
            <person name="Yasuma K."/>
            <person name="Plichta D."/>
            <person name="Hasegawa N."/>
            <person name="Ohya T."/>
            <person name="Bhattarai S."/>
            <person name="Sasajima S."/>
            <person name="Aoto Y."/>
            <person name="Tuganbaev T."/>
            <person name="Yaginuma M."/>
            <person name="Ueda M."/>
            <person name="Okahashi N."/>
            <person name="Amafuji K."/>
            <person name="Kiridooshi Y."/>
            <person name="Sugita K."/>
            <person name="Strazar M."/>
            <person name="Skelly A."/>
            <person name="Suda W."/>
            <person name="Hattori M."/>
            <person name="Nakamoto N."/>
            <person name="Caballero S."/>
            <person name="Norman J."/>
            <person name="Olle B."/>
            <person name="Tanoue T."/>
            <person name="Arita M."/>
            <person name="Bucci V."/>
            <person name="Atarashi K."/>
            <person name="Xavier R."/>
            <person name="Honda K."/>
        </authorList>
    </citation>
    <scope>NUCLEOTIDE SEQUENCE [LARGE SCALE GENOMIC DNA]</scope>
    <source>
        <strain evidence="4">k04-0078-D8-1</strain>
    </source>
</reference>
<dbReference type="InterPro" id="IPR045851">
    <property type="entry name" value="AMP-bd_C_sf"/>
</dbReference>
<keyword evidence="3" id="KW-0436">Ligase</keyword>
<dbReference type="InterPro" id="IPR042099">
    <property type="entry name" value="ANL_N_sf"/>
</dbReference>
<organism evidence="3 4">
    <name type="scientific">Blautia hominis</name>
    <dbReference type="NCBI Taxonomy" id="2025493"/>
    <lineage>
        <taxon>Bacteria</taxon>
        <taxon>Bacillati</taxon>
        <taxon>Bacillota</taxon>
        <taxon>Clostridia</taxon>
        <taxon>Lachnospirales</taxon>
        <taxon>Lachnospiraceae</taxon>
        <taxon>Blautia</taxon>
    </lineage>
</organism>
<dbReference type="Proteomes" id="UP001600943">
    <property type="component" value="Unassembled WGS sequence"/>
</dbReference>
<evidence type="ECO:0000256" key="1">
    <source>
        <dbReference type="ARBA" id="ARBA00024484"/>
    </source>
</evidence>
<keyword evidence="4" id="KW-1185">Reference proteome</keyword>
<dbReference type="GO" id="GO:0016874">
    <property type="term" value="F:ligase activity"/>
    <property type="evidence" value="ECO:0007669"/>
    <property type="project" value="UniProtKB-KW"/>
</dbReference>
<dbReference type="PANTHER" id="PTHR43272:SF52">
    <property type="entry name" value="AMP-DEPENDENT SYNTHETASE_LIGASE DOMAIN-CONTAINING PROTEIN"/>
    <property type="match status" value="1"/>
</dbReference>
<accession>A0ABQ0BAL8</accession>
<dbReference type="InterPro" id="IPR000873">
    <property type="entry name" value="AMP-dep_synth/lig_dom"/>
</dbReference>
<dbReference type="PROSITE" id="PS00455">
    <property type="entry name" value="AMP_BINDING"/>
    <property type="match status" value="1"/>
</dbReference>